<evidence type="ECO:0000313" key="3">
    <source>
        <dbReference type="EMBL" id="MUN53666.1"/>
    </source>
</evidence>
<feature type="transmembrane region" description="Helical" evidence="2">
    <location>
        <begin position="47"/>
        <end position="69"/>
    </location>
</feature>
<gene>
    <name evidence="3" type="ORF">GMA10_00210</name>
</gene>
<proteinExistence type="predicted"/>
<reference evidence="3 4" key="1">
    <citation type="submission" date="2019-12" db="EMBL/GenBank/DDBJ databases">
        <authorList>
            <person name="Li J."/>
            <person name="Shi Y."/>
            <person name="Xu G."/>
            <person name="Xiao D."/>
            <person name="Ran X."/>
        </authorList>
    </citation>
    <scope>NUCLEOTIDE SEQUENCE [LARGE SCALE GENOMIC DNA]</scope>
    <source>
        <strain evidence="3 4">JCM 15915</strain>
    </source>
</reference>
<evidence type="ECO:0000313" key="4">
    <source>
        <dbReference type="Proteomes" id="UP000462152"/>
    </source>
</evidence>
<keyword evidence="2" id="KW-0812">Transmembrane</keyword>
<dbReference type="InterPro" id="IPR049790">
    <property type="entry name" value="Rv3655c/TadE"/>
</dbReference>
<evidence type="ECO:0000256" key="2">
    <source>
        <dbReference type="SAM" id="Phobius"/>
    </source>
</evidence>
<organism evidence="3 4">
    <name type="scientific">Rothia koreensis</name>
    <dbReference type="NCBI Taxonomy" id="592378"/>
    <lineage>
        <taxon>Bacteria</taxon>
        <taxon>Bacillati</taxon>
        <taxon>Actinomycetota</taxon>
        <taxon>Actinomycetes</taxon>
        <taxon>Micrococcales</taxon>
        <taxon>Micrococcaceae</taxon>
        <taxon>Rothia</taxon>
    </lineage>
</organism>
<comment type="caution">
    <text evidence="3">The sequence shown here is derived from an EMBL/GenBank/DDBJ whole genome shotgun (WGS) entry which is preliminary data.</text>
</comment>
<accession>A0A7K1LER2</accession>
<protein>
    <submittedName>
        <fullName evidence="3">Pilus assembly protein TadE</fullName>
    </submittedName>
</protein>
<keyword evidence="2" id="KW-0472">Membrane</keyword>
<name>A0A7K1LER2_9MICC</name>
<keyword evidence="2" id="KW-1133">Transmembrane helix</keyword>
<sequence>MSAGHGVVRRKESTSRRGPVRRSRSAVPGHGTTRRHDDDLGAVTAEFAVIMPVIAVVVSLVIGVAAVGTTSVRTEEAARLAARSLARGDSEAEARRIARDIAGRHAVVGILHGDRLIRVTVASPAPGPIGEWGGIVLTGQAETGPEPGAST</sequence>
<dbReference type="Proteomes" id="UP000462152">
    <property type="component" value="Unassembled WGS sequence"/>
</dbReference>
<dbReference type="NCBIfam" id="NF041390">
    <property type="entry name" value="TadE_Rv3655c"/>
    <property type="match status" value="1"/>
</dbReference>
<feature type="region of interest" description="Disordered" evidence="1">
    <location>
        <begin position="1"/>
        <end position="37"/>
    </location>
</feature>
<evidence type="ECO:0000256" key="1">
    <source>
        <dbReference type="SAM" id="MobiDB-lite"/>
    </source>
</evidence>
<dbReference type="AlphaFoldDB" id="A0A7K1LER2"/>
<keyword evidence="4" id="KW-1185">Reference proteome</keyword>
<dbReference type="EMBL" id="WOGT01000001">
    <property type="protein sequence ID" value="MUN53666.1"/>
    <property type="molecule type" value="Genomic_DNA"/>
</dbReference>